<evidence type="ECO:0000256" key="1">
    <source>
        <dbReference type="PROSITE-ProRule" id="PRU01360"/>
    </source>
</evidence>
<gene>
    <name evidence="3" type="ORF">ATK78_4153</name>
</gene>
<dbReference type="FunFam" id="2.170.130.10:FF:000003">
    <property type="entry name" value="SusC/RagA family TonB-linked outer membrane protein"/>
    <property type="match status" value="1"/>
</dbReference>
<dbReference type="SUPFAM" id="SSF56935">
    <property type="entry name" value="Porins"/>
    <property type="match status" value="1"/>
</dbReference>
<dbReference type="InterPro" id="IPR012910">
    <property type="entry name" value="Plug_dom"/>
</dbReference>
<proteinExistence type="inferred from homology"/>
<comment type="subcellular location">
    <subcellularLocation>
        <location evidence="1">Cell outer membrane</location>
        <topology evidence="1">Multi-pass membrane protein</topology>
    </subcellularLocation>
</comment>
<dbReference type="NCBIfam" id="TIGR04057">
    <property type="entry name" value="SusC_RagA_signa"/>
    <property type="match status" value="1"/>
</dbReference>
<dbReference type="SUPFAM" id="SSF49464">
    <property type="entry name" value="Carboxypeptidase regulatory domain-like"/>
    <property type="match status" value="1"/>
</dbReference>
<organism evidence="3 4">
    <name type="scientific">Pedobacter metabolipauper</name>
    <dbReference type="NCBI Taxonomy" id="425513"/>
    <lineage>
        <taxon>Bacteria</taxon>
        <taxon>Pseudomonadati</taxon>
        <taxon>Bacteroidota</taxon>
        <taxon>Sphingobacteriia</taxon>
        <taxon>Sphingobacteriales</taxon>
        <taxon>Sphingobacteriaceae</taxon>
        <taxon>Pedobacter</taxon>
    </lineage>
</organism>
<evidence type="ECO:0000259" key="2">
    <source>
        <dbReference type="Pfam" id="PF07715"/>
    </source>
</evidence>
<dbReference type="InterPro" id="IPR023997">
    <property type="entry name" value="TonB-dep_OMP_SusC/RagA_CS"/>
</dbReference>
<dbReference type="Gene3D" id="2.170.130.10">
    <property type="entry name" value="TonB-dependent receptor, plug domain"/>
    <property type="match status" value="1"/>
</dbReference>
<accession>A0A4R6SRY4</accession>
<comment type="caution">
    <text evidence="3">The sequence shown here is derived from an EMBL/GenBank/DDBJ whole genome shotgun (WGS) entry which is preliminary data.</text>
</comment>
<comment type="similarity">
    <text evidence="1">Belongs to the TonB-dependent receptor family.</text>
</comment>
<reference evidence="3 4" key="1">
    <citation type="submission" date="2019-03" db="EMBL/GenBank/DDBJ databases">
        <title>Genomic Encyclopedia of Archaeal and Bacterial Type Strains, Phase II (KMG-II): from individual species to whole genera.</title>
        <authorList>
            <person name="Goeker M."/>
        </authorList>
    </citation>
    <scope>NUCLEOTIDE SEQUENCE [LARGE SCALE GENOMIC DNA]</scope>
    <source>
        <strain evidence="3 4">DSM 19035</strain>
    </source>
</reference>
<dbReference type="PROSITE" id="PS00018">
    <property type="entry name" value="EF_HAND_1"/>
    <property type="match status" value="1"/>
</dbReference>
<keyword evidence="1" id="KW-0472">Membrane</keyword>
<dbReference type="Pfam" id="PF07715">
    <property type="entry name" value="Plug"/>
    <property type="match status" value="1"/>
</dbReference>
<dbReference type="InterPro" id="IPR039426">
    <property type="entry name" value="TonB-dep_rcpt-like"/>
</dbReference>
<evidence type="ECO:0000313" key="3">
    <source>
        <dbReference type="EMBL" id="TDQ07137.1"/>
    </source>
</evidence>
<sequence>MELSTQEYKQQHMRKYIIILLWVCGCFCQVFGQNETTPVTITGKVVDKDNQPLPGVSVVVKDQPGLGVPTNSDGKYTIKTNKYRWLVFSFVGFEPREILIKDDLVINVVMQESKSSALNEIVVTATGPQKRITVTGAVTTVDMSTIKTPTSSITNALAGNVAGVLATQRSGQPGNNSSEFWVRGISTFGAGTAALVLVDGFERSLNEINIEDIQSFSVLKDASATAIYGSRGANGVILITTKRGKDGRVAISGKAETSYNTRTFTPEFVTGTTYAQLMNEARSTRNQTSFYTNDDLALIRDGLDPDLFPDINWMKMFLKDGAATKRGSLNFDGGGATARYFVSGSYIDEGGMYKVDDALNGYNSNANYKRWNYRTNVDMNLTKTTVVKVGVAGSLGKQNLPGGTYDEIWYSLMGQNPISIPIQYSDGKIASRGGAGRNNPWTLITQQGYIENWENKIQTNVTLEQNMDFLTKGMRFLGRYGYDTNNRNNIRRMKWPEGWEAERLRDSNGDLIFQRRISEQLLTQTSSAEGERLEFMQGELHYATSIGSHNMGGMLQYTQEKKVNTSNFGGDLIQGIDRRNQRFAGQFTYGFKSRYFVDFSFGYNGSENFARGHQFDFFPAVSGAWNIGEESFIKEHLKWMNMFKIRYSYGKVGNDYMPTRFPYLASFRTFNATGDPNKGYNWGDIESNFGFPGLTYENIASNSVTWEVATKHNLGLDISFFNDKIGGSLDYFHEQRDGIYMTRNFVPSSVGLQAANPRANVGSVLSKGFDGQIKISQNIGQVNFTMRGTMTYSKNEILEADEQFSNYQYNTQAGFRVNQNRGLIALGLFKDYEDIRDSPIQTYGQVMPGDIKYKDINGDGKIDDTDILPIGATSYPNLVYGFALVTQWKSFDFNVHFQGAGKSSFFINGYTVYPFSQGDWGNILTDFNESNRWILDENEDVNADYPRLSYGGNTNNYRPSSYWLRESTYLRLKTVEAGYTLPKSLVNRVHVNSLRLFFMGTNVFTFSKFKLWDPEMNSSNGQAYPLAKTFTIGLTATL</sequence>
<dbReference type="EMBL" id="SNYC01000007">
    <property type="protein sequence ID" value="TDQ07137.1"/>
    <property type="molecule type" value="Genomic_DNA"/>
</dbReference>
<dbReference type="InterPro" id="IPR018247">
    <property type="entry name" value="EF_Hand_1_Ca_BS"/>
</dbReference>
<name>A0A4R6SRY4_9SPHI</name>
<keyword evidence="1" id="KW-1134">Transmembrane beta strand</keyword>
<dbReference type="NCBIfam" id="TIGR04056">
    <property type="entry name" value="OMP_RagA_SusC"/>
    <property type="match status" value="1"/>
</dbReference>
<feature type="domain" description="TonB-dependent receptor plug" evidence="2">
    <location>
        <begin position="133"/>
        <end position="236"/>
    </location>
</feature>
<dbReference type="Pfam" id="PF13715">
    <property type="entry name" value="CarbopepD_reg_2"/>
    <property type="match status" value="1"/>
</dbReference>
<dbReference type="InterPro" id="IPR008969">
    <property type="entry name" value="CarboxyPept-like_regulatory"/>
</dbReference>
<dbReference type="InterPro" id="IPR023996">
    <property type="entry name" value="TonB-dep_OMP_SusC/RagA"/>
</dbReference>
<dbReference type="GO" id="GO:0009279">
    <property type="term" value="C:cell outer membrane"/>
    <property type="evidence" value="ECO:0007669"/>
    <property type="project" value="UniProtKB-SubCell"/>
</dbReference>
<dbReference type="PROSITE" id="PS52016">
    <property type="entry name" value="TONB_DEPENDENT_REC_3"/>
    <property type="match status" value="1"/>
</dbReference>
<keyword evidence="1" id="KW-0998">Cell outer membrane</keyword>
<keyword evidence="1" id="KW-0812">Transmembrane</keyword>
<evidence type="ECO:0000313" key="4">
    <source>
        <dbReference type="Proteomes" id="UP000295620"/>
    </source>
</evidence>
<dbReference type="InterPro" id="IPR037066">
    <property type="entry name" value="Plug_dom_sf"/>
</dbReference>
<dbReference type="AlphaFoldDB" id="A0A4R6SRY4"/>
<dbReference type="Proteomes" id="UP000295620">
    <property type="component" value="Unassembled WGS sequence"/>
</dbReference>
<keyword evidence="1" id="KW-0813">Transport</keyword>
<protein>
    <submittedName>
        <fullName evidence="3">TonB-linked SusC/RagA family outer membrane protein</fullName>
    </submittedName>
</protein>
<keyword evidence="4" id="KW-1185">Reference proteome</keyword>